<feature type="signal peptide" evidence="1">
    <location>
        <begin position="1"/>
        <end position="26"/>
    </location>
</feature>
<dbReference type="OrthoDB" id="9912395at2"/>
<gene>
    <name evidence="3" type="ORF">J421_2730</name>
</gene>
<dbReference type="EMBL" id="CP007128">
    <property type="protein sequence ID" value="AHG90267.1"/>
    <property type="molecule type" value="Genomic_DNA"/>
</dbReference>
<organism evidence="3 4">
    <name type="scientific">Gemmatirosa kalamazoonensis</name>
    <dbReference type="NCBI Taxonomy" id="861299"/>
    <lineage>
        <taxon>Bacteria</taxon>
        <taxon>Pseudomonadati</taxon>
        <taxon>Gemmatimonadota</taxon>
        <taxon>Gemmatimonadia</taxon>
        <taxon>Gemmatimonadales</taxon>
        <taxon>Gemmatimonadaceae</taxon>
        <taxon>Gemmatirosa</taxon>
    </lineage>
</organism>
<evidence type="ECO:0000259" key="2">
    <source>
        <dbReference type="Pfam" id="PF07589"/>
    </source>
</evidence>
<sequence length="202" mass="20582">MLRRPVAVAVRCLAAAVALLPAAARAQVHFDNLSGGNGAAYAGHSENGFDVATTGGAWFEAHVFGNPVPSIFGGPIGSPSLSSLFVTRSGGGAFTFGSVDLVSQNGRSSYQIIGYSGINSVFTMNGFLGSSTTFETIFSTNPATLIDGLSIAIDPIGQPTSFNLDNIEVIAATSSVPEPATLLLTAAGMLGVAGAARRRRTT</sequence>
<feature type="domain" description="Ice-binding protein C-terminal" evidence="2">
    <location>
        <begin position="175"/>
        <end position="199"/>
    </location>
</feature>
<feature type="chain" id="PRO_5004794255" evidence="1">
    <location>
        <begin position="27"/>
        <end position="202"/>
    </location>
</feature>
<dbReference type="HOGENOM" id="CLU_1353010_0_0_0"/>
<evidence type="ECO:0000313" key="3">
    <source>
        <dbReference type="EMBL" id="AHG90267.1"/>
    </source>
</evidence>
<dbReference type="InterPro" id="IPR013424">
    <property type="entry name" value="Ice-binding_C"/>
</dbReference>
<dbReference type="KEGG" id="gba:J421_2730"/>
<protein>
    <submittedName>
        <fullName evidence="3">PEP motif putative anchor domain protein</fullName>
    </submittedName>
</protein>
<dbReference type="InParanoid" id="W0RIL4"/>
<keyword evidence="4" id="KW-1185">Reference proteome</keyword>
<name>W0RIL4_9BACT</name>
<dbReference type="AlphaFoldDB" id="W0RIL4"/>
<accession>W0RIL4</accession>
<keyword evidence="1" id="KW-0732">Signal</keyword>
<evidence type="ECO:0000256" key="1">
    <source>
        <dbReference type="SAM" id="SignalP"/>
    </source>
</evidence>
<evidence type="ECO:0000313" key="4">
    <source>
        <dbReference type="Proteomes" id="UP000019151"/>
    </source>
</evidence>
<dbReference type="NCBIfam" id="TIGR02595">
    <property type="entry name" value="PEP_CTERM"/>
    <property type="match status" value="1"/>
</dbReference>
<reference evidence="3 4" key="1">
    <citation type="journal article" date="2014" name="Genome Announc.">
        <title>Genome Sequence and Methylome of Soil Bacterium Gemmatirosa kalamazoonensis KBS708T, a Member of the Rarely Cultivated Gemmatimonadetes Phylum.</title>
        <authorList>
            <person name="Debruyn J.M."/>
            <person name="Radosevich M."/>
            <person name="Wommack K.E."/>
            <person name="Polson S.W."/>
            <person name="Hauser L.J."/>
            <person name="Fawaz M.N."/>
            <person name="Korlach J."/>
            <person name="Tsai Y.C."/>
        </authorList>
    </citation>
    <scope>NUCLEOTIDE SEQUENCE [LARGE SCALE GENOMIC DNA]</scope>
    <source>
        <strain evidence="3 4">KBS708</strain>
    </source>
</reference>
<dbReference type="RefSeq" id="WP_025411739.1">
    <property type="nucleotide sequence ID" value="NZ_CP007128.1"/>
</dbReference>
<dbReference type="Pfam" id="PF07589">
    <property type="entry name" value="PEP-CTERM"/>
    <property type="match status" value="1"/>
</dbReference>
<proteinExistence type="predicted"/>
<dbReference type="Proteomes" id="UP000019151">
    <property type="component" value="Chromosome"/>
</dbReference>